<evidence type="ECO:0000313" key="2">
    <source>
        <dbReference type="Proteomes" id="UP001605918"/>
    </source>
</evidence>
<sequence>MFRTQDSDLLGVPGMFGTGLAHWHTVSRVLRMHWYYVTVQHELEGRQVEYELMINDEHQLEAVLNSKDPTMVVIGAQVVIPAYMNGRGIPSMEPLTRVSVGEDELECVVCIIEVESGAVYHDSHRQDFDRALVSNLKEIFHSSRIRSV</sequence>
<evidence type="ECO:0000313" key="1">
    <source>
        <dbReference type="EMBL" id="MFG6206163.1"/>
    </source>
</evidence>
<reference evidence="1 2" key="1">
    <citation type="submission" date="2024-10" db="EMBL/GenBank/DDBJ databases">
        <title>Whole genome of Pseudomonas sp Strain RB5.</title>
        <authorList>
            <person name="Selami N."/>
        </authorList>
    </citation>
    <scope>NUCLEOTIDE SEQUENCE [LARGE SCALE GENOMIC DNA]</scope>
    <source>
        <strain evidence="1 2">RB5</strain>
    </source>
</reference>
<dbReference type="Proteomes" id="UP001605918">
    <property type="component" value="Unassembled WGS sequence"/>
</dbReference>
<protein>
    <submittedName>
        <fullName evidence="1">Uncharacterized protein</fullName>
    </submittedName>
</protein>
<comment type="caution">
    <text evidence="1">The sequence shown here is derived from an EMBL/GenBank/DDBJ whole genome shotgun (WGS) entry which is preliminary data.</text>
</comment>
<organism evidence="1 2">
    <name type="scientific">Pseudomonas retamae</name>
    <dbReference type="NCBI Taxonomy" id="702110"/>
    <lineage>
        <taxon>Bacteria</taxon>
        <taxon>Pseudomonadati</taxon>
        <taxon>Pseudomonadota</taxon>
        <taxon>Gammaproteobacteria</taxon>
        <taxon>Pseudomonadales</taxon>
        <taxon>Pseudomonadaceae</taxon>
        <taxon>Pseudomonas</taxon>
    </lineage>
</organism>
<name>A0ABW7DE67_9PSED</name>
<proteinExistence type="predicted"/>
<accession>A0ABW7DE67</accession>
<dbReference type="EMBL" id="JBIEIL010000008">
    <property type="protein sequence ID" value="MFG6206163.1"/>
    <property type="molecule type" value="Genomic_DNA"/>
</dbReference>
<dbReference type="RefSeq" id="WP_394507306.1">
    <property type="nucleotide sequence ID" value="NZ_JBIEIL010000008.1"/>
</dbReference>
<keyword evidence="2" id="KW-1185">Reference proteome</keyword>
<gene>
    <name evidence="1" type="ORF">ACGSLL_17520</name>
</gene>